<dbReference type="InterPro" id="IPR013762">
    <property type="entry name" value="Integrase-like_cat_sf"/>
</dbReference>
<dbReference type="InterPro" id="IPR050090">
    <property type="entry name" value="Tyrosine_recombinase_XerCD"/>
</dbReference>
<dbReference type="Gene3D" id="1.10.443.10">
    <property type="entry name" value="Intergrase catalytic core"/>
    <property type="match status" value="1"/>
</dbReference>
<comment type="similarity">
    <text evidence="1">Belongs to the 'phage' integrase family.</text>
</comment>
<feature type="compositionally biased region" description="Polar residues" evidence="5">
    <location>
        <begin position="25"/>
        <end position="42"/>
    </location>
</feature>
<name>A0ABP6LCR3_9ACTN</name>
<keyword evidence="9" id="KW-1185">Reference proteome</keyword>
<evidence type="ECO:0000256" key="5">
    <source>
        <dbReference type="SAM" id="MobiDB-lite"/>
    </source>
</evidence>
<evidence type="ECO:0000256" key="4">
    <source>
        <dbReference type="PROSITE-ProRule" id="PRU01248"/>
    </source>
</evidence>
<protein>
    <recommendedName>
        <fullName evidence="10">Integrase</fullName>
    </recommendedName>
</protein>
<evidence type="ECO:0008006" key="10">
    <source>
        <dbReference type="Google" id="ProtNLM"/>
    </source>
</evidence>
<feature type="domain" description="Tyr recombinase" evidence="6">
    <location>
        <begin position="173"/>
        <end position="351"/>
    </location>
</feature>
<feature type="domain" description="Core-binding (CB)" evidence="7">
    <location>
        <begin position="60"/>
        <end position="159"/>
    </location>
</feature>
<evidence type="ECO:0000313" key="9">
    <source>
        <dbReference type="Proteomes" id="UP001499930"/>
    </source>
</evidence>
<evidence type="ECO:0000313" key="8">
    <source>
        <dbReference type="EMBL" id="GAA3039669.1"/>
    </source>
</evidence>
<dbReference type="Proteomes" id="UP001499930">
    <property type="component" value="Unassembled WGS sequence"/>
</dbReference>
<evidence type="ECO:0000259" key="7">
    <source>
        <dbReference type="PROSITE" id="PS51900"/>
    </source>
</evidence>
<sequence length="357" mass="38754">MSLHAEAGATSDTCEYQKLSPGGASDTSVPGDSQGTDSTSDITDLDHDGGGSAPRRGPGALPTRLPDRYAEVFATYRVKVTRPGTPLSPKTITAYLSRIRQYLAWLDVADLDGNPLTDPSVRDWASRDYRAYLLTVAKRSPATVNAHLTAVDDLNRCLGVGPATAKRTTLPQLAPRALDPRAQTRFVREAERAPARDGAIAYTGYYAGLRIAELAALDVDDVHLSARKGALIVRYGKGGRYREVLVHSRLRAALEAWMAQRAAADGEVALFVNARGRRLTTRGIYDILVSLADAAGIREDFTPHTLRHTLGTNMRRQGQDIVVIAETLGHSVETARRYALPTEDERRAAIEGLPVDE</sequence>
<dbReference type="SUPFAM" id="SSF56349">
    <property type="entry name" value="DNA breaking-rejoining enzymes"/>
    <property type="match status" value="1"/>
</dbReference>
<dbReference type="Gene3D" id="1.10.150.130">
    <property type="match status" value="1"/>
</dbReference>
<dbReference type="EMBL" id="BAAAWD010000029">
    <property type="protein sequence ID" value="GAA3039669.1"/>
    <property type="molecule type" value="Genomic_DNA"/>
</dbReference>
<comment type="caution">
    <text evidence="8">The sequence shown here is derived from an EMBL/GenBank/DDBJ whole genome shotgun (WGS) entry which is preliminary data.</text>
</comment>
<keyword evidence="2 4" id="KW-0238">DNA-binding</keyword>
<dbReference type="InterPro" id="IPR044068">
    <property type="entry name" value="CB"/>
</dbReference>
<dbReference type="InterPro" id="IPR011010">
    <property type="entry name" value="DNA_brk_join_enz"/>
</dbReference>
<evidence type="ECO:0000256" key="2">
    <source>
        <dbReference type="ARBA" id="ARBA00023125"/>
    </source>
</evidence>
<evidence type="ECO:0000256" key="3">
    <source>
        <dbReference type="ARBA" id="ARBA00023172"/>
    </source>
</evidence>
<dbReference type="PANTHER" id="PTHR30349">
    <property type="entry name" value="PHAGE INTEGRASE-RELATED"/>
    <property type="match status" value="1"/>
</dbReference>
<feature type="region of interest" description="Disordered" evidence="5">
    <location>
        <begin position="1"/>
        <end position="64"/>
    </location>
</feature>
<proteinExistence type="inferred from homology"/>
<dbReference type="PROSITE" id="PS51898">
    <property type="entry name" value="TYR_RECOMBINASE"/>
    <property type="match status" value="1"/>
</dbReference>
<dbReference type="PANTHER" id="PTHR30349:SF41">
    <property type="entry name" value="INTEGRASE_RECOMBINASE PROTEIN MJ0367-RELATED"/>
    <property type="match status" value="1"/>
</dbReference>
<keyword evidence="3" id="KW-0233">DNA recombination</keyword>
<dbReference type="PROSITE" id="PS51900">
    <property type="entry name" value="CB"/>
    <property type="match status" value="1"/>
</dbReference>
<reference evidence="9" key="1">
    <citation type="journal article" date="2019" name="Int. J. Syst. Evol. Microbiol.">
        <title>The Global Catalogue of Microorganisms (GCM) 10K type strain sequencing project: providing services to taxonomists for standard genome sequencing and annotation.</title>
        <authorList>
            <consortium name="The Broad Institute Genomics Platform"/>
            <consortium name="The Broad Institute Genome Sequencing Center for Infectious Disease"/>
            <person name="Wu L."/>
            <person name="Ma J."/>
        </authorList>
    </citation>
    <scope>NUCLEOTIDE SEQUENCE [LARGE SCALE GENOMIC DNA]</scope>
    <source>
        <strain evidence="9">JCM 3106</strain>
    </source>
</reference>
<evidence type="ECO:0000259" key="6">
    <source>
        <dbReference type="PROSITE" id="PS51898"/>
    </source>
</evidence>
<evidence type="ECO:0000256" key="1">
    <source>
        <dbReference type="ARBA" id="ARBA00008857"/>
    </source>
</evidence>
<accession>A0ABP6LCR3</accession>
<dbReference type="InterPro" id="IPR002104">
    <property type="entry name" value="Integrase_catalytic"/>
</dbReference>
<dbReference type="Pfam" id="PF00589">
    <property type="entry name" value="Phage_integrase"/>
    <property type="match status" value="1"/>
</dbReference>
<organism evidence="8 9">
    <name type="scientific">Streptosporangium longisporum</name>
    <dbReference type="NCBI Taxonomy" id="46187"/>
    <lineage>
        <taxon>Bacteria</taxon>
        <taxon>Bacillati</taxon>
        <taxon>Actinomycetota</taxon>
        <taxon>Actinomycetes</taxon>
        <taxon>Streptosporangiales</taxon>
        <taxon>Streptosporangiaceae</taxon>
        <taxon>Streptosporangium</taxon>
    </lineage>
</organism>
<dbReference type="InterPro" id="IPR010998">
    <property type="entry name" value="Integrase_recombinase_N"/>
</dbReference>
<gene>
    <name evidence="8" type="ORF">GCM10017559_79990</name>
</gene>